<dbReference type="PANTHER" id="PTHR22950:SF683">
    <property type="entry name" value="AMINO ACID TRANSPORTER (EUROFUNG)"/>
    <property type="match status" value="1"/>
</dbReference>
<feature type="transmembrane region" description="Helical" evidence="6">
    <location>
        <begin position="299"/>
        <end position="318"/>
    </location>
</feature>
<feature type="transmembrane region" description="Helical" evidence="6">
    <location>
        <begin position="174"/>
        <end position="196"/>
    </location>
</feature>
<evidence type="ECO:0000256" key="2">
    <source>
        <dbReference type="ARBA" id="ARBA00008066"/>
    </source>
</evidence>
<dbReference type="InterPro" id="IPR013057">
    <property type="entry name" value="AA_transpt_TM"/>
</dbReference>
<feature type="transmembrane region" description="Helical" evidence="6">
    <location>
        <begin position="149"/>
        <end position="167"/>
    </location>
</feature>
<evidence type="ECO:0000259" key="7">
    <source>
        <dbReference type="Pfam" id="PF01490"/>
    </source>
</evidence>
<keyword evidence="5 6" id="KW-0472">Membrane</keyword>
<evidence type="ECO:0000256" key="1">
    <source>
        <dbReference type="ARBA" id="ARBA00004141"/>
    </source>
</evidence>
<organism evidence="8 9">
    <name type="scientific">Aspergillus wentii DTO 134E9</name>
    <dbReference type="NCBI Taxonomy" id="1073089"/>
    <lineage>
        <taxon>Eukaryota</taxon>
        <taxon>Fungi</taxon>
        <taxon>Dikarya</taxon>
        <taxon>Ascomycota</taxon>
        <taxon>Pezizomycotina</taxon>
        <taxon>Eurotiomycetes</taxon>
        <taxon>Eurotiomycetidae</taxon>
        <taxon>Eurotiales</taxon>
        <taxon>Aspergillaceae</taxon>
        <taxon>Aspergillus</taxon>
        <taxon>Aspergillus subgen. Cremei</taxon>
    </lineage>
</organism>
<dbReference type="AlphaFoldDB" id="A0A1L9RLT9"/>
<keyword evidence="4 6" id="KW-1133">Transmembrane helix</keyword>
<feature type="transmembrane region" description="Helical" evidence="6">
    <location>
        <begin position="257"/>
        <end position="279"/>
    </location>
</feature>
<dbReference type="GO" id="GO:0016020">
    <property type="term" value="C:membrane"/>
    <property type="evidence" value="ECO:0007669"/>
    <property type="project" value="UniProtKB-SubCell"/>
</dbReference>
<dbReference type="Pfam" id="PF01490">
    <property type="entry name" value="Aa_trans"/>
    <property type="match status" value="1"/>
</dbReference>
<feature type="transmembrane region" description="Helical" evidence="6">
    <location>
        <begin position="339"/>
        <end position="363"/>
    </location>
</feature>
<evidence type="ECO:0000256" key="3">
    <source>
        <dbReference type="ARBA" id="ARBA00022692"/>
    </source>
</evidence>
<evidence type="ECO:0000256" key="5">
    <source>
        <dbReference type="ARBA" id="ARBA00023136"/>
    </source>
</evidence>
<name>A0A1L9RLT9_ASPWE</name>
<gene>
    <name evidence="8" type="ORF">ASPWEDRAFT_51839</name>
</gene>
<sequence>MPLDKEDNELGLTPSHNQIGEIRDAPYAHDAVFGDITEDGPNYRNVGWMGTIALMIKTQIGLGVLSIPGAFDILGIVPGVICLLAIAAITTWSDYMVGVFKLNHREVYGIDDAGGLMFGRLGREFFAFAFCLCSLSIGLNAVSTHATCTAVFLAVAAIIGFVFSSIQTLGRLTLLAWLGAFSILTSILILTISVGVQDRPAAAPQDAPWASDFKIIGNPSFSDAISAVATLVFGYAGTPGFFSIVSEMRDPGFYPRSLMICQSVVTGTYIIIGCVVYYYCGSYVASPALGSAGVTMKKVCYGVALPGLMVTIMLVSHLPAKYIFLRILRGSRHLTANTFIHWATWLSCTFSIAIIAYIIASAIPVFDGLVSLVGALLGTLMSFQPMGCMWLYDNWSKGKVDKKPRWIAMVCWSCFVVASGTFLMVAGTYGSVVSIMNSYKEEGGSAPWSCADNSNSV</sequence>
<feature type="transmembrane region" description="Helical" evidence="6">
    <location>
        <begin position="46"/>
        <end position="67"/>
    </location>
</feature>
<dbReference type="PANTHER" id="PTHR22950">
    <property type="entry name" value="AMINO ACID TRANSPORTER"/>
    <property type="match status" value="1"/>
</dbReference>
<comment type="subcellular location">
    <subcellularLocation>
        <location evidence="1">Membrane</location>
        <topology evidence="1">Multi-pass membrane protein</topology>
    </subcellularLocation>
</comment>
<evidence type="ECO:0000313" key="8">
    <source>
        <dbReference type="EMBL" id="OJJ35920.1"/>
    </source>
</evidence>
<proteinExistence type="inferred from homology"/>
<dbReference type="Proteomes" id="UP000184383">
    <property type="component" value="Unassembled WGS sequence"/>
</dbReference>
<dbReference type="GeneID" id="63753510"/>
<evidence type="ECO:0000313" key="9">
    <source>
        <dbReference type="Proteomes" id="UP000184383"/>
    </source>
</evidence>
<feature type="transmembrane region" description="Helical" evidence="6">
    <location>
        <begin position="73"/>
        <end position="95"/>
    </location>
</feature>
<feature type="transmembrane region" description="Helical" evidence="6">
    <location>
        <begin position="404"/>
        <end position="429"/>
    </location>
</feature>
<evidence type="ECO:0000256" key="6">
    <source>
        <dbReference type="SAM" id="Phobius"/>
    </source>
</evidence>
<keyword evidence="9" id="KW-1185">Reference proteome</keyword>
<feature type="transmembrane region" description="Helical" evidence="6">
    <location>
        <begin position="369"/>
        <end position="392"/>
    </location>
</feature>
<dbReference type="GO" id="GO:0015179">
    <property type="term" value="F:L-amino acid transmembrane transporter activity"/>
    <property type="evidence" value="ECO:0007669"/>
    <property type="project" value="TreeGrafter"/>
</dbReference>
<feature type="domain" description="Amino acid transporter transmembrane" evidence="7">
    <location>
        <begin position="46"/>
        <end position="431"/>
    </location>
</feature>
<reference evidence="9" key="1">
    <citation type="journal article" date="2017" name="Genome Biol.">
        <title>Comparative genomics reveals high biological diversity and specific adaptations in the industrially and medically important fungal genus Aspergillus.</title>
        <authorList>
            <person name="de Vries R.P."/>
            <person name="Riley R."/>
            <person name="Wiebenga A."/>
            <person name="Aguilar-Osorio G."/>
            <person name="Amillis S."/>
            <person name="Uchima C.A."/>
            <person name="Anderluh G."/>
            <person name="Asadollahi M."/>
            <person name="Askin M."/>
            <person name="Barry K."/>
            <person name="Battaglia E."/>
            <person name="Bayram O."/>
            <person name="Benocci T."/>
            <person name="Braus-Stromeyer S.A."/>
            <person name="Caldana C."/>
            <person name="Canovas D."/>
            <person name="Cerqueira G.C."/>
            <person name="Chen F."/>
            <person name="Chen W."/>
            <person name="Choi C."/>
            <person name="Clum A."/>
            <person name="Dos Santos R.A."/>
            <person name="Damasio A.R."/>
            <person name="Diallinas G."/>
            <person name="Emri T."/>
            <person name="Fekete E."/>
            <person name="Flipphi M."/>
            <person name="Freyberg S."/>
            <person name="Gallo A."/>
            <person name="Gournas C."/>
            <person name="Habgood R."/>
            <person name="Hainaut M."/>
            <person name="Harispe M.L."/>
            <person name="Henrissat B."/>
            <person name="Hilden K.S."/>
            <person name="Hope R."/>
            <person name="Hossain A."/>
            <person name="Karabika E."/>
            <person name="Karaffa L."/>
            <person name="Karanyi Z."/>
            <person name="Krasevec N."/>
            <person name="Kuo A."/>
            <person name="Kusch H."/>
            <person name="LaButti K."/>
            <person name="Lagendijk E.L."/>
            <person name="Lapidus A."/>
            <person name="Levasseur A."/>
            <person name="Lindquist E."/>
            <person name="Lipzen A."/>
            <person name="Logrieco A.F."/>
            <person name="MacCabe A."/>
            <person name="Maekelae M.R."/>
            <person name="Malavazi I."/>
            <person name="Melin P."/>
            <person name="Meyer V."/>
            <person name="Mielnichuk N."/>
            <person name="Miskei M."/>
            <person name="Molnar A.P."/>
            <person name="Mule G."/>
            <person name="Ngan C.Y."/>
            <person name="Orejas M."/>
            <person name="Orosz E."/>
            <person name="Ouedraogo J.P."/>
            <person name="Overkamp K.M."/>
            <person name="Park H.-S."/>
            <person name="Perrone G."/>
            <person name="Piumi F."/>
            <person name="Punt P.J."/>
            <person name="Ram A.F."/>
            <person name="Ramon A."/>
            <person name="Rauscher S."/>
            <person name="Record E."/>
            <person name="Riano-Pachon D.M."/>
            <person name="Robert V."/>
            <person name="Roehrig J."/>
            <person name="Ruller R."/>
            <person name="Salamov A."/>
            <person name="Salih N.S."/>
            <person name="Samson R.A."/>
            <person name="Sandor E."/>
            <person name="Sanguinetti M."/>
            <person name="Schuetze T."/>
            <person name="Sepcic K."/>
            <person name="Shelest E."/>
            <person name="Sherlock G."/>
            <person name="Sophianopoulou V."/>
            <person name="Squina F.M."/>
            <person name="Sun H."/>
            <person name="Susca A."/>
            <person name="Todd R.B."/>
            <person name="Tsang A."/>
            <person name="Unkles S.E."/>
            <person name="van de Wiele N."/>
            <person name="van Rossen-Uffink D."/>
            <person name="Oliveira J.V."/>
            <person name="Vesth T.C."/>
            <person name="Visser J."/>
            <person name="Yu J.-H."/>
            <person name="Zhou M."/>
            <person name="Andersen M.R."/>
            <person name="Archer D.B."/>
            <person name="Baker S.E."/>
            <person name="Benoit I."/>
            <person name="Brakhage A.A."/>
            <person name="Braus G.H."/>
            <person name="Fischer R."/>
            <person name="Frisvad J.C."/>
            <person name="Goldman G.H."/>
            <person name="Houbraken J."/>
            <person name="Oakley B."/>
            <person name="Pocsi I."/>
            <person name="Scazzocchio C."/>
            <person name="Seiboth B."/>
            <person name="vanKuyk P.A."/>
            <person name="Wortman J."/>
            <person name="Dyer P.S."/>
            <person name="Grigoriev I.V."/>
        </authorList>
    </citation>
    <scope>NUCLEOTIDE SEQUENCE [LARGE SCALE GENOMIC DNA]</scope>
    <source>
        <strain evidence="9">DTO 134E9</strain>
    </source>
</reference>
<evidence type="ECO:0000256" key="4">
    <source>
        <dbReference type="ARBA" id="ARBA00022989"/>
    </source>
</evidence>
<keyword evidence="3 6" id="KW-0812">Transmembrane</keyword>
<dbReference type="STRING" id="1073089.A0A1L9RLT9"/>
<dbReference type="OrthoDB" id="40134at2759"/>
<dbReference type="RefSeq" id="XP_040689596.1">
    <property type="nucleotide sequence ID" value="XM_040837662.1"/>
</dbReference>
<comment type="similarity">
    <text evidence="2">Belongs to the amino acid/polyamine transporter 2 family.</text>
</comment>
<protein>
    <recommendedName>
        <fullName evidence="7">Amino acid transporter transmembrane domain-containing protein</fullName>
    </recommendedName>
</protein>
<dbReference type="VEuPathDB" id="FungiDB:ASPWEDRAFT_51839"/>
<feature type="transmembrane region" description="Helical" evidence="6">
    <location>
        <begin position="224"/>
        <end position="245"/>
    </location>
</feature>
<dbReference type="EMBL" id="KV878212">
    <property type="protein sequence ID" value="OJJ35920.1"/>
    <property type="molecule type" value="Genomic_DNA"/>
</dbReference>
<accession>A0A1L9RLT9</accession>